<feature type="binding site" evidence="11">
    <location>
        <position position="52"/>
    </location>
    <ligand>
        <name>S-adenosyl-L-methionine</name>
        <dbReference type="ChEBI" id="CHEBI:59789"/>
    </ligand>
</feature>
<evidence type="ECO:0000256" key="10">
    <source>
        <dbReference type="ARBA" id="ARBA00048970"/>
    </source>
</evidence>
<dbReference type="Proteomes" id="UP000034883">
    <property type="component" value="Chromosome"/>
</dbReference>
<feature type="binding site" evidence="11">
    <location>
        <position position="111"/>
    </location>
    <ligand>
        <name>S-adenosyl-L-methionine</name>
        <dbReference type="ChEBI" id="CHEBI:59789"/>
    </ligand>
</feature>
<dbReference type="InterPro" id="IPR015507">
    <property type="entry name" value="rRNA-MeTfrase_E"/>
</dbReference>
<sequence>MSRSRRPQDHWGHRAKREGYAARSVYKLEEIDRRVRLLRPGARVLDLGAYPGSWTAYAAQKVGANGRVLGLDIQEFRGALPPNAEMRTQDVMSPELDAQLGGERFDVVMSDMAPATSGHRFTDQARSFNLVMRALQIAEELLVPGGHFVAKIFQGPDFEEARRAVASAFEEVKIVKPPATRTESIETFLVGLRKRGAARTGATT</sequence>
<dbReference type="EMBL" id="CP011125">
    <property type="protein sequence ID" value="AKF07120.1"/>
    <property type="molecule type" value="Genomic_DNA"/>
</dbReference>
<feature type="binding site" evidence="11">
    <location>
        <position position="54"/>
    </location>
    <ligand>
        <name>S-adenosyl-L-methionine</name>
        <dbReference type="ChEBI" id="CHEBI:59789"/>
    </ligand>
</feature>
<dbReference type="KEGG" id="samy:DB32_004269"/>
<accession>A0A0F6YJK4</accession>
<evidence type="ECO:0000313" key="15">
    <source>
        <dbReference type="Proteomes" id="UP000034883"/>
    </source>
</evidence>
<evidence type="ECO:0000256" key="8">
    <source>
        <dbReference type="ARBA" id="ARBA00041995"/>
    </source>
</evidence>
<dbReference type="InterPro" id="IPR002877">
    <property type="entry name" value="RNA_MeTrfase_FtsJ_dom"/>
</dbReference>
<dbReference type="CDD" id="cd02440">
    <property type="entry name" value="AdoMet_MTases"/>
    <property type="match status" value="1"/>
</dbReference>
<dbReference type="PIRSF" id="PIRSF005461">
    <property type="entry name" value="23S_rRNA_mtase"/>
    <property type="match status" value="1"/>
</dbReference>
<organism evidence="14 15">
    <name type="scientific">Sandaracinus amylolyticus</name>
    <dbReference type="NCBI Taxonomy" id="927083"/>
    <lineage>
        <taxon>Bacteria</taxon>
        <taxon>Pseudomonadati</taxon>
        <taxon>Myxococcota</taxon>
        <taxon>Polyangia</taxon>
        <taxon>Polyangiales</taxon>
        <taxon>Sandaracinaceae</taxon>
        <taxon>Sandaracinus</taxon>
    </lineage>
</organism>
<keyword evidence="3 11" id="KW-0808">Transferase</keyword>
<comment type="similarity">
    <text evidence="11">Belongs to the class I-like SAM-binding methyltransferase superfamily. RNA methyltransferase RlmE family.</text>
</comment>
<evidence type="ECO:0000256" key="6">
    <source>
        <dbReference type="ARBA" id="ARBA00038861"/>
    </source>
</evidence>
<keyword evidence="11" id="KW-0963">Cytoplasm</keyword>
<evidence type="ECO:0000256" key="11">
    <source>
        <dbReference type="HAMAP-Rule" id="MF_01547"/>
    </source>
</evidence>
<evidence type="ECO:0000259" key="13">
    <source>
        <dbReference type="Pfam" id="PF01728"/>
    </source>
</evidence>
<keyword evidence="2 11" id="KW-0489">Methyltransferase</keyword>
<evidence type="ECO:0000256" key="2">
    <source>
        <dbReference type="ARBA" id="ARBA00022603"/>
    </source>
</evidence>
<comment type="catalytic activity">
    <reaction evidence="10 11">
        <text>uridine(2552) in 23S rRNA + S-adenosyl-L-methionine = 2'-O-methyluridine(2552) in 23S rRNA + S-adenosyl-L-homocysteine + H(+)</text>
        <dbReference type="Rhea" id="RHEA:42720"/>
        <dbReference type="Rhea" id="RHEA-COMP:10202"/>
        <dbReference type="Rhea" id="RHEA-COMP:10203"/>
        <dbReference type="ChEBI" id="CHEBI:15378"/>
        <dbReference type="ChEBI" id="CHEBI:57856"/>
        <dbReference type="ChEBI" id="CHEBI:59789"/>
        <dbReference type="ChEBI" id="CHEBI:65315"/>
        <dbReference type="ChEBI" id="CHEBI:74478"/>
        <dbReference type="EC" id="2.1.1.166"/>
    </reaction>
</comment>
<keyword evidence="1 11" id="KW-0698">rRNA processing</keyword>
<evidence type="ECO:0000256" key="4">
    <source>
        <dbReference type="ARBA" id="ARBA00022691"/>
    </source>
</evidence>
<dbReference type="AlphaFoldDB" id="A0A0F6YJK4"/>
<feature type="domain" description="Ribosomal RNA methyltransferase FtsJ" evidence="13">
    <location>
        <begin position="20"/>
        <end position="194"/>
    </location>
</feature>
<dbReference type="Pfam" id="PF01728">
    <property type="entry name" value="FtsJ"/>
    <property type="match status" value="1"/>
</dbReference>
<dbReference type="Gene3D" id="3.40.50.150">
    <property type="entry name" value="Vaccinia Virus protein VP39"/>
    <property type="match status" value="1"/>
</dbReference>
<dbReference type="PANTHER" id="PTHR10920">
    <property type="entry name" value="RIBOSOMAL RNA METHYLTRANSFERASE"/>
    <property type="match status" value="1"/>
</dbReference>
<keyword evidence="15" id="KW-1185">Reference proteome</keyword>
<dbReference type="STRING" id="927083.DB32_004269"/>
<evidence type="ECO:0000256" key="12">
    <source>
        <dbReference type="PIRSR" id="PIRSR005461-1"/>
    </source>
</evidence>
<evidence type="ECO:0000256" key="3">
    <source>
        <dbReference type="ARBA" id="ARBA00022679"/>
    </source>
</evidence>
<reference evidence="14 15" key="1">
    <citation type="submission" date="2015-03" db="EMBL/GenBank/DDBJ databases">
        <title>Genome assembly of Sandaracinus amylolyticus DSM 53668.</title>
        <authorList>
            <person name="Sharma G."/>
            <person name="Subramanian S."/>
        </authorList>
    </citation>
    <scope>NUCLEOTIDE SEQUENCE [LARGE SCALE GENOMIC DNA]</scope>
    <source>
        <strain evidence="14 15">DSM 53668</strain>
    </source>
</reference>
<keyword evidence="4 11" id="KW-0949">S-adenosyl-L-methionine</keyword>
<protein>
    <recommendedName>
        <fullName evidence="7 11">Ribosomal RNA large subunit methyltransferase E</fullName>
        <ecNumber evidence="6 11">2.1.1.166</ecNumber>
    </recommendedName>
    <alternativeName>
        <fullName evidence="9 11">23S rRNA Um2552 methyltransferase</fullName>
    </alternativeName>
    <alternativeName>
        <fullName evidence="8 11">rRNA (uridine-2'-O-)-methyltransferase</fullName>
    </alternativeName>
</protein>
<comment type="subcellular location">
    <subcellularLocation>
        <location evidence="11">Cytoplasm</location>
    </subcellularLocation>
</comment>
<evidence type="ECO:0000256" key="9">
    <source>
        <dbReference type="ARBA" id="ARBA00042745"/>
    </source>
</evidence>
<dbReference type="InterPro" id="IPR029063">
    <property type="entry name" value="SAM-dependent_MTases_sf"/>
</dbReference>
<evidence type="ECO:0000256" key="7">
    <source>
        <dbReference type="ARBA" id="ARBA00041129"/>
    </source>
</evidence>
<dbReference type="GO" id="GO:0008650">
    <property type="term" value="F:rRNA (uridine-2'-O-)-methyltransferase activity"/>
    <property type="evidence" value="ECO:0007669"/>
    <property type="project" value="UniProtKB-UniRule"/>
</dbReference>
<comment type="function">
    <text evidence="5 11">Specifically methylates the uridine in position 2552 of 23S rRNA at the 2'-O position of the ribose in the fully assembled 50S ribosomal subunit.</text>
</comment>
<evidence type="ECO:0000313" key="14">
    <source>
        <dbReference type="EMBL" id="AKF07120.1"/>
    </source>
</evidence>
<dbReference type="SUPFAM" id="SSF53335">
    <property type="entry name" value="S-adenosyl-L-methionine-dependent methyltransferases"/>
    <property type="match status" value="1"/>
</dbReference>
<evidence type="ECO:0000256" key="1">
    <source>
        <dbReference type="ARBA" id="ARBA00022552"/>
    </source>
</evidence>
<dbReference type="PANTHER" id="PTHR10920:SF18">
    <property type="entry name" value="RRNA METHYLTRANSFERASE 2, MITOCHONDRIAL"/>
    <property type="match status" value="1"/>
</dbReference>
<dbReference type="HAMAP" id="MF_01547">
    <property type="entry name" value="RNA_methyltr_E"/>
    <property type="match status" value="1"/>
</dbReference>
<dbReference type="EC" id="2.1.1.166" evidence="6 11"/>
<proteinExistence type="inferred from homology"/>
<evidence type="ECO:0000256" key="5">
    <source>
        <dbReference type="ARBA" id="ARBA00037569"/>
    </source>
</evidence>
<feature type="binding site" evidence="11">
    <location>
        <position position="90"/>
    </location>
    <ligand>
        <name>S-adenosyl-L-methionine</name>
        <dbReference type="ChEBI" id="CHEBI:59789"/>
    </ligand>
</feature>
<dbReference type="InterPro" id="IPR050082">
    <property type="entry name" value="RNA_methyltr_RlmE"/>
</dbReference>
<feature type="binding site" evidence="11">
    <location>
        <position position="72"/>
    </location>
    <ligand>
        <name>S-adenosyl-L-methionine</name>
        <dbReference type="ChEBI" id="CHEBI:59789"/>
    </ligand>
</feature>
<dbReference type="RefSeq" id="WP_053234416.1">
    <property type="nucleotide sequence ID" value="NZ_CP011125.1"/>
</dbReference>
<dbReference type="OrthoDB" id="9790080at2"/>
<dbReference type="GO" id="GO:0005737">
    <property type="term" value="C:cytoplasm"/>
    <property type="evidence" value="ECO:0007669"/>
    <property type="project" value="UniProtKB-SubCell"/>
</dbReference>
<feature type="active site" description="Proton acceptor" evidence="11 12">
    <location>
        <position position="151"/>
    </location>
</feature>
<name>A0A0F6YJK4_9BACT</name>
<gene>
    <name evidence="11" type="primary">rlmE</name>
    <name evidence="11" type="synonym">ftsJ</name>
    <name evidence="11" type="synonym">rrmJ</name>
    <name evidence="14" type="ORF">DB32_004269</name>
</gene>